<dbReference type="InterPro" id="IPR010920">
    <property type="entry name" value="LSM_dom_sf"/>
</dbReference>
<dbReference type="RefSeq" id="XP_052905970.1">
    <property type="nucleotide sequence ID" value="XM_053048145.1"/>
</dbReference>
<keyword evidence="5 7" id="KW-0472">Membrane</keyword>
<evidence type="ECO:0000256" key="4">
    <source>
        <dbReference type="ARBA" id="ARBA00022989"/>
    </source>
</evidence>
<evidence type="ECO:0000256" key="7">
    <source>
        <dbReference type="SAM" id="Phobius"/>
    </source>
</evidence>
<dbReference type="Pfam" id="PF00924">
    <property type="entry name" value="MS_channel_2nd"/>
    <property type="match status" value="1"/>
</dbReference>
<evidence type="ECO:0000313" key="10">
    <source>
        <dbReference type="Proteomes" id="UP000054524"/>
    </source>
</evidence>
<feature type="compositionally biased region" description="Basic and acidic residues" evidence="6">
    <location>
        <begin position="246"/>
        <end position="259"/>
    </location>
</feature>
<organism evidence="9 10">
    <name type="scientific">Nematocida ausubeli (strain ATCC PRA-371 / ERTm2)</name>
    <name type="common">Nematode killer fungus</name>
    <dbReference type="NCBI Taxonomy" id="1913371"/>
    <lineage>
        <taxon>Eukaryota</taxon>
        <taxon>Fungi</taxon>
        <taxon>Fungi incertae sedis</taxon>
        <taxon>Microsporidia</taxon>
        <taxon>Nematocida</taxon>
    </lineage>
</organism>
<protein>
    <recommendedName>
        <fullName evidence="8">Mechanosensitive ion channel MscS domain-containing protein</fullName>
    </recommendedName>
</protein>
<dbReference type="GO" id="GO:0008381">
    <property type="term" value="F:mechanosensitive monoatomic ion channel activity"/>
    <property type="evidence" value="ECO:0007669"/>
    <property type="project" value="TreeGrafter"/>
</dbReference>
<dbReference type="GO" id="GO:0006820">
    <property type="term" value="P:monoatomic anion transport"/>
    <property type="evidence" value="ECO:0007669"/>
    <property type="project" value="TreeGrafter"/>
</dbReference>
<evidence type="ECO:0000256" key="3">
    <source>
        <dbReference type="ARBA" id="ARBA00022692"/>
    </source>
</evidence>
<evidence type="ECO:0000259" key="8">
    <source>
        <dbReference type="Pfam" id="PF00924"/>
    </source>
</evidence>
<feature type="transmembrane region" description="Helical" evidence="7">
    <location>
        <begin position="48"/>
        <end position="69"/>
    </location>
</feature>
<dbReference type="InterPro" id="IPR006685">
    <property type="entry name" value="MscS_channel_2nd"/>
</dbReference>
<dbReference type="EMBL" id="AKIJ01000001">
    <property type="protein sequence ID" value="KFG27415.1"/>
    <property type="molecule type" value="Genomic_DNA"/>
</dbReference>
<feature type="compositionally biased region" description="Polar residues" evidence="6">
    <location>
        <begin position="300"/>
        <end position="317"/>
    </location>
</feature>
<reference evidence="9 10" key="1">
    <citation type="journal article" date="2014" name="Genome Announc.">
        <title>Genome Sequence of the Microsporidian Species Nematocida sp1 Strain ERTm6 (ATCC PRA-372).</title>
        <authorList>
            <person name="Bakowski M.A."/>
            <person name="Priest M."/>
            <person name="Young S."/>
            <person name="Cuomo C.A."/>
            <person name="Troemel E.R."/>
        </authorList>
    </citation>
    <scope>NUCLEOTIDE SEQUENCE [LARGE SCALE GENOMIC DNA]</scope>
    <source>
        <strain evidence="9 10">ERTm6</strain>
    </source>
</reference>
<feature type="region of interest" description="Disordered" evidence="6">
    <location>
        <begin position="245"/>
        <end position="322"/>
    </location>
</feature>
<keyword evidence="4 7" id="KW-1133">Transmembrane helix</keyword>
<dbReference type="HOGENOM" id="CLU_023644_0_0_1"/>
<feature type="transmembrane region" description="Helical" evidence="7">
    <location>
        <begin position="486"/>
        <end position="514"/>
    </location>
</feature>
<evidence type="ECO:0000256" key="5">
    <source>
        <dbReference type="ARBA" id="ARBA00023136"/>
    </source>
</evidence>
<accession>A0A086J5J7</accession>
<keyword evidence="10" id="KW-1185">Reference proteome</keyword>
<dbReference type="Gene3D" id="2.30.30.60">
    <property type="match status" value="1"/>
</dbReference>
<feature type="compositionally biased region" description="Polar residues" evidence="6">
    <location>
        <begin position="269"/>
        <end position="292"/>
    </location>
</feature>
<evidence type="ECO:0000256" key="2">
    <source>
        <dbReference type="ARBA" id="ARBA00008017"/>
    </source>
</evidence>
<name>A0A086J5J7_NEMA1</name>
<dbReference type="AlphaFoldDB" id="A0A086J5J7"/>
<gene>
    <name evidence="9" type="ORF">NESG_00494</name>
</gene>
<feature type="transmembrane region" description="Helical" evidence="7">
    <location>
        <begin position="89"/>
        <end position="110"/>
    </location>
</feature>
<keyword evidence="3 7" id="KW-0812">Transmembrane</keyword>
<dbReference type="InterPro" id="IPR016688">
    <property type="entry name" value="MscS-like_plants/fungi"/>
</dbReference>
<evidence type="ECO:0000256" key="1">
    <source>
        <dbReference type="ARBA" id="ARBA00004141"/>
    </source>
</evidence>
<feature type="transmembrane region" description="Helical" evidence="7">
    <location>
        <begin position="122"/>
        <end position="150"/>
    </location>
</feature>
<comment type="subcellular location">
    <subcellularLocation>
        <location evidence="1">Membrane</location>
        <topology evidence="1">Multi-pass membrane protein</topology>
    </subcellularLocation>
</comment>
<feature type="domain" description="Mechanosensitive ion channel MscS" evidence="8">
    <location>
        <begin position="500"/>
        <end position="571"/>
    </location>
</feature>
<dbReference type="PANTHER" id="PTHR31618:SF1">
    <property type="entry name" value="EF-HAND DOMAIN-CONTAINING PROTEIN"/>
    <property type="match status" value="1"/>
</dbReference>
<comment type="caution">
    <text evidence="9">The sequence shown here is derived from an EMBL/GenBank/DDBJ whole genome shotgun (WGS) entry which is preliminary data.</text>
</comment>
<dbReference type="Proteomes" id="UP000054524">
    <property type="component" value="Unassembled WGS sequence"/>
</dbReference>
<dbReference type="SUPFAM" id="SSF50182">
    <property type="entry name" value="Sm-like ribonucleoproteins"/>
    <property type="match status" value="1"/>
</dbReference>
<dbReference type="InterPro" id="IPR023408">
    <property type="entry name" value="MscS_beta-dom_sf"/>
</dbReference>
<dbReference type="GeneID" id="77675467"/>
<evidence type="ECO:0000313" key="9">
    <source>
        <dbReference type="EMBL" id="KFG27415.1"/>
    </source>
</evidence>
<evidence type="ECO:0000256" key="6">
    <source>
        <dbReference type="SAM" id="MobiDB-lite"/>
    </source>
</evidence>
<proteinExistence type="inferred from homology"/>
<comment type="similarity">
    <text evidence="2">Belongs to the MscS (TC 1.A.23) family.</text>
</comment>
<feature type="transmembrane region" description="Helical" evidence="7">
    <location>
        <begin position="452"/>
        <end position="474"/>
    </location>
</feature>
<sequence length="678" mass="78557">MAVSEEESHDISNSTSESICDDNEEIIIKYTMYDRFYNKMLSLKEVSLYYYSLFLLSLLLFIVKYVILYCNIDTAITLYNNSTQITVNLSYIISLLCIAVLSYTIIDVFLYYVTGYLLNRDILILVLFYTNNVTSLVSSIIVIIMSILYMKINDLDYKLKSTHIIGLEQVLTTCCLSLLVILSKDIFVKKVRMGFNHSNYLIRIQKCLWEHQFIRTLEVVKKRIKALKSGRKKYWMFKDTNNTTRASERGTVRERHSSTAERNPAGTPVPSSTGSASRIENPGNANDPSTLSRVDDTQPDRNNNLTQADNNEGTEANDNNEEFDDIAYFKPKTLNPALNDLSDIKQKMIIFKEFEKMMNLKIYHVDRGIPDIKHESTKKAEKICYWLSTEKKKFQIKHLKKYIDPEYIDHISSLLNLSESQSLSEKEVSSLIEKTKREKYAVKKSLEQMDKALLRVSHFITGTIFLFAIIALLAPTISANDVVKGVFGTFFGLGFIFQTSVKNAIDSVIFLFIIHPYDIGDRIRIEIDKEEMNMIVSELNVFSTVFYEWNGSKIYIPNHVLLQKAIVNVRRSGLMAENIVFQVGFDTLPEKIQHLKTEITKFIKKHPKDFSPYFMFNYHGIEDANKLHLKIYLQHASNWQNYEGYLQRKAKFIMFLKQAIIEQKIEYALPVQRLEIVK</sequence>
<dbReference type="GO" id="GO:0005886">
    <property type="term" value="C:plasma membrane"/>
    <property type="evidence" value="ECO:0007669"/>
    <property type="project" value="TreeGrafter"/>
</dbReference>
<dbReference type="PANTHER" id="PTHR31618">
    <property type="entry name" value="MECHANOSENSITIVE ION CHANNEL PROTEIN 5"/>
    <property type="match status" value="1"/>
</dbReference>